<dbReference type="EMBL" id="JAUSQU010000002">
    <property type="protein sequence ID" value="MDP9850272.1"/>
    <property type="molecule type" value="Genomic_DNA"/>
</dbReference>
<reference evidence="2 3" key="1">
    <citation type="submission" date="2023-07" db="EMBL/GenBank/DDBJ databases">
        <title>Sequencing the genomes of 1000 actinobacteria strains.</title>
        <authorList>
            <person name="Klenk H.-P."/>
        </authorList>
    </citation>
    <scope>NUCLEOTIDE SEQUENCE [LARGE SCALE GENOMIC DNA]</scope>
    <source>
        <strain evidence="2 3">DSM 46740</strain>
    </source>
</reference>
<comment type="caution">
    <text evidence="2">The sequence shown here is derived from an EMBL/GenBank/DDBJ whole genome shotgun (WGS) entry which is preliminary data.</text>
</comment>
<keyword evidence="1" id="KW-1133">Transmembrane helix</keyword>
<keyword evidence="3" id="KW-1185">Reference proteome</keyword>
<evidence type="ECO:0000256" key="1">
    <source>
        <dbReference type="SAM" id="Phobius"/>
    </source>
</evidence>
<feature type="transmembrane region" description="Helical" evidence="1">
    <location>
        <begin position="43"/>
        <end position="67"/>
    </location>
</feature>
<keyword evidence="1" id="KW-0812">Transmembrane</keyword>
<organism evidence="2 3">
    <name type="scientific">Streptosporangium lutulentum</name>
    <dbReference type="NCBI Taxonomy" id="1461250"/>
    <lineage>
        <taxon>Bacteria</taxon>
        <taxon>Bacillati</taxon>
        <taxon>Actinomycetota</taxon>
        <taxon>Actinomycetes</taxon>
        <taxon>Streptosporangiales</taxon>
        <taxon>Streptosporangiaceae</taxon>
        <taxon>Streptosporangium</taxon>
    </lineage>
</organism>
<evidence type="ECO:0000313" key="2">
    <source>
        <dbReference type="EMBL" id="MDP9850272.1"/>
    </source>
</evidence>
<feature type="transmembrane region" description="Helical" evidence="1">
    <location>
        <begin position="12"/>
        <end position="37"/>
    </location>
</feature>
<dbReference type="Proteomes" id="UP001225356">
    <property type="component" value="Unassembled WGS sequence"/>
</dbReference>
<protein>
    <submittedName>
        <fullName evidence="2">Uncharacterized protein</fullName>
    </submittedName>
</protein>
<sequence>MITITVRGGKRLRVWAIGVVATTVAYYAIMMPFYVWSVGGLEYYAAAVGPSIALGLATTSIGVLTVIRLRGPRRDTS</sequence>
<name>A0ABT9QU26_9ACTN</name>
<evidence type="ECO:0000313" key="3">
    <source>
        <dbReference type="Proteomes" id="UP001225356"/>
    </source>
</evidence>
<proteinExistence type="predicted"/>
<keyword evidence="1" id="KW-0472">Membrane</keyword>
<accession>A0ABT9QU26</accession>
<gene>
    <name evidence="2" type="ORF">J2853_009568</name>
</gene>